<reference evidence="2 3" key="1">
    <citation type="submission" date="2024-04" db="EMBL/GenBank/DDBJ databases">
        <title>Phyllosticta paracitricarpa is synonymous to the EU quarantine fungus P. citricarpa based on phylogenomic analyses.</title>
        <authorList>
            <consortium name="Lawrence Berkeley National Laboratory"/>
            <person name="Van ingen-buijs V.A."/>
            <person name="Van westerhoven A.C."/>
            <person name="Haridas S."/>
            <person name="Skiadas P."/>
            <person name="Martin F."/>
            <person name="Groenewald J.Z."/>
            <person name="Crous P.W."/>
            <person name="Seidl M.F."/>
        </authorList>
    </citation>
    <scope>NUCLEOTIDE SEQUENCE [LARGE SCALE GENOMIC DNA]</scope>
    <source>
        <strain evidence="2 3">CPC 17464</strain>
    </source>
</reference>
<evidence type="ECO:0008006" key="4">
    <source>
        <dbReference type="Google" id="ProtNLM"/>
    </source>
</evidence>
<accession>A0ABR1LKM9</accession>
<dbReference type="RefSeq" id="XP_066653990.1">
    <property type="nucleotide sequence ID" value="XM_066798289.1"/>
</dbReference>
<dbReference type="EMBL" id="JBBPEH010000008">
    <property type="protein sequence ID" value="KAK7535265.1"/>
    <property type="molecule type" value="Genomic_DNA"/>
</dbReference>
<feature type="compositionally biased region" description="Low complexity" evidence="1">
    <location>
        <begin position="129"/>
        <end position="151"/>
    </location>
</feature>
<name>A0ABR1LKM9_9PEZI</name>
<feature type="compositionally biased region" description="Pro residues" evidence="1">
    <location>
        <begin position="220"/>
        <end position="230"/>
    </location>
</feature>
<feature type="compositionally biased region" description="Low complexity" evidence="1">
    <location>
        <begin position="208"/>
        <end position="219"/>
    </location>
</feature>
<gene>
    <name evidence="2" type="ORF">J3D65DRAFT_604663</name>
</gene>
<evidence type="ECO:0000313" key="3">
    <source>
        <dbReference type="Proteomes" id="UP001360953"/>
    </source>
</evidence>
<dbReference type="Proteomes" id="UP001360953">
    <property type="component" value="Unassembled WGS sequence"/>
</dbReference>
<evidence type="ECO:0000313" key="2">
    <source>
        <dbReference type="EMBL" id="KAK7535265.1"/>
    </source>
</evidence>
<proteinExistence type="predicted"/>
<keyword evidence="3" id="KW-1185">Reference proteome</keyword>
<feature type="region of interest" description="Disordered" evidence="1">
    <location>
        <begin position="120"/>
        <end position="151"/>
    </location>
</feature>
<dbReference type="GeneID" id="92031195"/>
<protein>
    <recommendedName>
        <fullName evidence="4">C2H2-type domain-containing protein</fullName>
    </recommendedName>
</protein>
<sequence>MWELLSNVEAPALRLEGDSNYFVWWSMFFHTAHSEPVHPTTFRITSTLTCHSFALPHLDLFEPHHRHIMPGECECPVCSRLFAEYETNLERHEENTPLPDRFRGMKNLSWAALDIDHHNGRQELQDGPQDGLQNTEQQQQQHMQAQYAQLQAPQEQVVPGVVPVNSMANFQLLHAAENAQGPDNPYNMPPQLPYQHHHHHQAPAVGQLPLGHAAPDPALAAPPPPPPPSTPAQLAPITAEHAQKVKDIKGWGKRPLDGPPPHWATEGLPPPPMGTFVRAYTALEATTRGNKIVRCGERAISHRRCHAHFSWPCARCVARGLDCEFGTIPTHYVPDPAGFNLDCGYVVREVGGRLENPPHKLLTHLKEQQKDNPAY</sequence>
<evidence type="ECO:0000256" key="1">
    <source>
        <dbReference type="SAM" id="MobiDB-lite"/>
    </source>
</evidence>
<comment type="caution">
    <text evidence="2">The sequence shown here is derived from an EMBL/GenBank/DDBJ whole genome shotgun (WGS) entry which is preliminary data.</text>
</comment>
<feature type="region of interest" description="Disordered" evidence="1">
    <location>
        <begin position="178"/>
        <end position="232"/>
    </location>
</feature>
<organism evidence="2 3">
    <name type="scientific">Phyllosticta citribraziliensis</name>
    <dbReference type="NCBI Taxonomy" id="989973"/>
    <lineage>
        <taxon>Eukaryota</taxon>
        <taxon>Fungi</taxon>
        <taxon>Dikarya</taxon>
        <taxon>Ascomycota</taxon>
        <taxon>Pezizomycotina</taxon>
        <taxon>Dothideomycetes</taxon>
        <taxon>Dothideomycetes incertae sedis</taxon>
        <taxon>Botryosphaeriales</taxon>
        <taxon>Phyllostictaceae</taxon>
        <taxon>Phyllosticta</taxon>
    </lineage>
</organism>